<accession>A0ABY4MHY1</accession>
<dbReference type="EMBL" id="CP086322">
    <property type="protein sequence ID" value="UQA97414.1"/>
    <property type="molecule type" value="Genomic_DNA"/>
</dbReference>
<protein>
    <recommendedName>
        <fullName evidence="3">Transcriptional regulator</fullName>
    </recommendedName>
</protein>
<evidence type="ECO:0000313" key="1">
    <source>
        <dbReference type="EMBL" id="UQA97414.1"/>
    </source>
</evidence>
<name>A0ABY4MHY1_9ACTN</name>
<sequence>MESDVLRIIGSRLDALITLERTLGSQRLAAPAEAELALLTGLLEEGAHDPATRAELYAAASFTAGLRGWIAYDADDFAGAESFFHTSRHLADVGGATELHAHFTMHLAYQQCAAHAPAAALTLLNAELNAPGERPCARTTAALHAASARAHALLGDHVAHGRSVAAARTALRHDEGSRTSPLTSWITASALESQWGSDLLDLGRPRQALVHLAVSGSADQDDRTAAIRYVRAARVLLAGNEVEAAVAWALWAADRLHGIRSGLVRREADRLLRALGAYRDVPAVRDFLRCAGPAWPCVTTGRRAE</sequence>
<dbReference type="RefSeq" id="WP_248868347.1">
    <property type="nucleotide sequence ID" value="NZ_CP086322.1"/>
</dbReference>
<evidence type="ECO:0000313" key="2">
    <source>
        <dbReference type="Proteomes" id="UP000830115"/>
    </source>
</evidence>
<reference evidence="1" key="1">
    <citation type="submission" date="2021-10" db="EMBL/GenBank/DDBJ databases">
        <title>Streptomyces nigrumlapis sp.nov.,an antimicrobial producing actinobacterium isolated from Black Gobi rocks.</title>
        <authorList>
            <person name="Wen Y."/>
            <person name="Zhang W."/>
            <person name="Liu X.G."/>
        </authorList>
    </citation>
    <scope>NUCLEOTIDE SEQUENCE</scope>
    <source>
        <strain evidence="1">ST13-2-2</strain>
    </source>
</reference>
<organism evidence="1 2">
    <name type="scientific">Streptomyces halobius</name>
    <dbReference type="NCBI Taxonomy" id="2879846"/>
    <lineage>
        <taxon>Bacteria</taxon>
        <taxon>Bacillati</taxon>
        <taxon>Actinomycetota</taxon>
        <taxon>Actinomycetes</taxon>
        <taxon>Kitasatosporales</taxon>
        <taxon>Streptomycetaceae</taxon>
        <taxon>Streptomyces</taxon>
    </lineage>
</organism>
<gene>
    <name evidence="1" type="ORF">K9S39_41115</name>
</gene>
<dbReference type="Proteomes" id="UP000830115">
    <property type="component" value="Chromosome"/>
</dbReference>
<keyword evidence="2" id="KW-1185">Reference proteome</keyword>
<proteinExistence type="predicted"/>
<evidence type="ECO:0008006" key="3">
    <source>
        <dbReference type="Google" id="ProtNLM"/>
    </source>
</evidence>